<keyword evidence="1" id="KW-1133">Transmembrane helix</keyword>
<comment type="caution">
    <text evidence="2">The sequence shown here is derived from an EMBL/GenBank/DDBJ whole genome shotgun (WGS) entry which is preliminary data.</text>
</comment>
<organism evidence="2 3">
    <name type="scientific">Sessilibacter corallicola</name>
    <dbReference type="NCBI Taxonomy" id="2904075"/>
    <lineage>
        <taxon>Bacteria</taxon>
        <taxon>Pseudomonadati</taxon>
        <taxon>Pseudomonadota</taxon>
        <taxon>Gammaproteobacteria</taxon>
        <taxon>Cellvibrionales</taxon>
        <taxon>Cellvibrionaceae</taxon>
        <taxon>Sessilibacter</taxon>
    </lineage>
</organism>
<keyword evidence="3" id="KW-1185">Reference proteome</keyword>
<dbReference type="Proteomes" id="UP001465153">
    <property type="component" value="Unassembled WGS sequence"/>
</dbReference>
<dbReference type="InterPro" id="IPR013362">
    <property type="entry name" value="Pilus_4_PilV"/>
</dbReference>
<name>A0ABQ0A7B0_9GAMM</name>
<sequence length="162" mass="17587">MILNMKKKSQSGITLIEILVTLIILSIGFLGLASVQLLGTRNVSNSSFRSLATIYAYDMVERMRANQVGVDIGSYNDMNTEGAADPGCNPCDPANRARMDLFEWADLLTTNAVNGGLPNGIGLITFDAGTEEHTVSITWSENVREDNGPEVADQNYSLTVRL</sequence>
<evidence type="ECO:0000313" key="2">
    <source>
        <dbReference type="EMBL" id="GAA6167534.1"/>
    </source>
</evidence>
<protein>
    <recommendedName>
        <fullName evidence="4">Type IV pilus modification protein PilV</fullName>
    </recommendedName>
</protein>
<evidence type="ECO:0000313" key="3">
    <source>
        <dbReference type="Proteomes" id="UP001465153"/>
    </source>
</evidence>
<dbReference type="NCBIfam" id="TIGR02532">
    <property type="entry name" value="IV_pilin_GFxxxE"/>
    <property type="match status" value="1"/>
</dbReference>
<feature type="transmembrane region" description="Helical" evidence="1">
    <location>
        <begin position="12"/>
        <end position="39"/>
    </location>
</feature>
<dbReference type="NCBIfam" id="TIGR02523">
    <property type="entry name" value="type_IV_pilV"/>
    <property type="match status" value="1"/>
</dbReference>
<dbReference type="Pfam" id="PF07963">
    <property type="entry name" value="N_methyl"/>
    <property type="match status" value="1"/>
</dbReference>
<proteinExistence type="predicted"/>
<evidence type="ECO:0008006" key="4">
    <source>
        <dbReference type="Google" id="ProtNLM"/>
    </source>
</evidence>
<dbReference type="InterPro" id="IPR012902">
    <property type="entry name" value="N_methyl_site"/>
</dbReference>
<keyword evidence="1" id="KW-0812">Transmembrane</keyword>
<evidence type="ECO:0000256" key="1">
    <source>
        <dbReference type="SAM" id="Phobius"/>
    </source>
</evidence>
<accession>A0ABQ0A7B0</accession>
<gene>
    <name evidence="2" type="ORF">NBRC116591_13440</name>
</gene>
<keyword evidence="1" id="KW-0472">Membrane</keyword>
<dbReference type="EMBL" id="BAABWN010000003">
    <property type="protein sequence ID" value="GAA6167534.1"/>
    <property type="molecule type" value="Genomic_DNA"/>
</dbReference>
<reference evidence="2 3" key="1">
    <citation type="submission" date="2024-04" db="EMBL/GenBank/DDBJ databases">
        <title>Draft genome sequence of Sessilibacter corallicola NBRC 116591.</title>
        <authorList>
            <person name="Miyakawa T."/>
            <person name="Kusuya Y."/>
            <person name="Miura T."/>
        </authorList>
    </citation>
    <scope>NUCLEOTIDE SEQUENCE [LARGE SCALE GENOMIC DNA]</scope>
    <source>
        <strain evidence="2 3">KU-00831-HH</strain>
    </source>
</reference>